<dbReference type="OrthoDB" id="10042751at2759"/>
<organism evidence="2 3">
    <name type="scientific">Rotaria sordida</name>
    <dbReference type="NCBI Taxonomy" id="392033"/>
    <lineage>
        <taxon>Eukaryota</taxon>
        <taxon>Metazoa</taxon>
        <taxon>Spiralia</taxon>
        <taxon>Gnathifera</taxon>
        <taxon>Rotifera</taxon>
        <taxon>Eurotatoria</taxon>
        <taxon>Bdelloidea</taxon>
        <taxon>Philodinida</taxon>
        <taxon>Philodinidae</taxon>
        <taxon>Rotaria</taxon>
    </lineage>
</organism>
<dbReference type="EMBL" id="CAJOAX010000068">
    <property type="protein sequence ID" value="CAF3498584.1"/>
    <property type="molecule type" value="Genomic_DNA"/>
</dbReference>
<proteinExistence type="predicted"/>
<evidence type="ECO:0000313" key="3">
    <source>
        <dbReference type="Proteomes" id="UP000663823"/>
    </source>
</evidence>
<dbReference type="AlphaFoldDB" id="A0A818H044"/>
<sequence length="428" mass="49604">MMDINNQLFNLGNHSSSIDQSISTSTQSCCNGFTTMSIDIDDISNASQLDKFQKTILELLDSTTEEKYIERKSISWIMLSGSICLEPALLNIFLELTNQNSSFLSFTLTVLCFLVNEKRLFENWLLQNLSIQDYQSNTFPKYQRQIDNFFSLLNSSKYLQENTLLIEEQTVLTDNTLQTLMEGLFRNESSKYRANNDKLRCDMSKLLSPNQRTVRNVRNVRIKLHSRYHRVIADRLKPLLNDLQQSSTAANAARQIVHIVLDDFQCINDEELRVYKRQLILGFETHDAEHANTIAAQLVHYALQLLRNNHDDISTPLIYAIISVICTLGTHFYFRHELFNNTPEIYTLSLLLVSQRQYALTLSGLQLCKTILYGDQNEHKYAIAYLTHDPLSARKILDAIKWLLSPYQTLKKLWEEKEEETEECDNSE</sequence>
<reference evidence="2" key="1">
    <citation type="submission" date="2021-02" db="EMBL/GenBank/DDBJ databases">
        <authorList>
            <person name="Nowell W R."/>
        </authorList>
    </citation>
    <scope>NUCLEOTIDE SEQUENCE</scope>
</reference>
<gene>
    <name evidence="2" type="ORF">OTI717_LOCUS1571</name>
    <name evidence="1" type="ORF">RFH988_LOCUS1767</name>
</gene>
<dbReference type="EMBL" id="CAJNOO010000034">
    <property type="protein sequence ID" value="CAF0759721.1"/>
    <property type="molecule type" value="Genomic_DNA"/>
</dbReference>
<comment type="caution">
    <text evidence="2">The sequence shown here is derived from an EMBL/GenBank/DDBJ whole genome shotgun (WGS) entry which is preliminary data.</text>
</comment>
<evidence type="ECO:0000313" key="2">
    <source>
        <dbReference type="EMBL" id="CAF3498584.1"/>
    </source>
</evidence>
<dbReference type="Proteomes" id="UP000663882">
    <property type="component" value="Unassembled WGS sequence"/>
</dbReference>
<dbReference type="Proteomes" id="UP000663823">
    <property type="component" value="Unassembled WGS sequence"/>
</dbReference>
<accession>A0A818H044</accession>
<evidence type="ECO:0000313" key="1">
    <source>
        <dbReference type="EMBL" id="CAF0759721.1"/>
    </source>
</evidence>
<protein>
    <submittedName>
        <fullName evidence="2">Uncharacterized protein</fullName>
    </submittedName>
</protein>
<name>A0A818H044_9BILA</name>